<dbReference type="NCBIfam" id="TIGR03420">
    <property type="entry name" value="DnaA_homol_Hda"/>
    <property type="match status" value="1"/>
</dbReference>
<dbReference type="SUPFAM" id="SSF52540">
    <property type="entry name" value="P-loop containing nucleoside triphosphate hydrolases"/>
    <property type="match status" value="1"/>
</dbReference>
<evidence type="ECO:0000313" key="3">
    <source>
        <dbReference type="Proteomes" id="UP000515917"/>
    </source>
</evidence>
<dbReference type="PANTHER" id="PTHR30050">
    <property type="entry name" value="CHROMOSOMAL REPLICATION INITIATOR PROTEIN DNAA"/>
    <property type="match status" value="1"/>
</dbReference>
<dbReference type="InterPro" id="IPR017788">
    <property type="entry name" value="Hda"/>
</dbReference>
<dbReference type="Proteomes" id="UP000515917">
    <property type="component" value="Chromosome"/>
</dbReference>
<dbReference type="RefSeq" id="WP_130106337.1">
    <property type="nucleotide sequence ID" value="NZ_CP025781.1"/>
</dbReference>
<dbReference type="GO" id="GO:0006270">
    <property type="term" value="P:DNA replication initiation"/>
    <property type="evidence" value="ECO:0007669"/>
    <property type="project" value="TreeGrafter"/>
</dbReference>
<dbReference type="InterPro" id="IPR055199">
    <property type="entry name" value="Hda_lid"/>
</dbReference>
<feature type="domain" description="Hda lid" evidence="1">
    <location>
        <begin position="155"/>
        <end position="218"/>
    </location>
</feature>
<name>A0A7G3G9C7_9NEIS</name>
<evidence type="ECO:0000259" key="1">
    <source>
        <dbReference type="Pfam" id="PF22688"/>
    </source>
</evidence>
<protein>
    <submittedName>
        <fullName evidence="2">DnaA regulatory inactivator Hda</fullName>
    </submittedName>
</protein>
<dbReference type="EMBL" id="CP025781">
    <property type="protein sequence ID" value="QBC43764.1"/>
    <property type="molecule type" value="Genomic_DNA"/>
</dbReference>
<sequence length="237" mass="26287">MKQLVLDLQLPAPPSFENFIRGENAELLYQLGCWSLGEGDVRFLYLWGERGSGKSHLLAAARAMLPAGAQIFFTDAAYDALPSSLPQEASLIVDNVEALSRDEQIRLFDHFNTLKDGGGLLLAAGSKPPMLLLLRPDLSTRLGWGLVYQLKPLSDPEKADALKRRAFSLGFELSDDLADYLLRHASRDLPTLYQHLDIANHLSLTEKRPVTASLLREVIRGIGQSKPELGESSDFFR</sequence>
<proteinExistence type="predicted"/>
<dbReference type="GO" id="GO:0032297">
    <property type="term" value="P:negative regulation of DNA-templated DNA replication initiation"/>
    <property type="evidence" value="ECO:0007669"/>
    <property type="project" value="InterPro"/>
</dbReference>
<dbReference type="AlphaFoldDB" id="A0A7G3G9C7"/>
<gene>
    <name evidence="2" type="ORF">C1H71_09520</name>
</gene>
<dbReference type="GO" id="GO:0003688">
    <property type="term" value="F:DNA replication origin binding"/>
    <property type="evidence" value="ECO:0007669"/>
    <property type="project" value="TreeGrafter"/>
</dbReference>
<dbReference type="Gene3D" id="3.40.50.300">
    <property type="entry name" value="P-loop containing nucleotide triphosphate hydrolases"/>
    <property type="match status" value="1"/>
</dbReference>
<dbReference type="Pfam" id="PF22688">
    <property type="entry name" value="Hda_lid"/>
    <property type="match status" value="1"/>
</dbReference>
<dbReference type="KEGG" id="ifl:C1H71_09520"/>
<dbReference type="Gene3D" id="1.10.8.60">
    <property type="match status" value="1"/>
</dbReference>
<organism evidence="2 3">
    <name type="scientific">Iodobacter fluviatilis</name>
    <dbReference type="NCBI Taxonomy" id="537"/>
    <lineage>
        <taxon>Bacteria</taxon>
        <taxon>Pseudomonadati</taxon>
        <taxon>Pseudomonadota</taxon>
        <taxon>Betaproteobacteria</taxon>
        <taxon>Neisseriales</taxon>
        <taxon>Chitinibacteraceae</taxon>
        <taxon>Iodobacter</taxon>
    </lineage>
</organism>
<dbReference type="GO" id="GO:0005886">
    <property type="term" value="C:plasma membrane"/>
    <property type="evidence" value="ECO:0007669"/>
    <property type="project" value="TreeGrafter"/>
</dbReference>
<dbReference type="PANTHER" id="PTHR30050:SF5">
    <property type="entry name" value="DNAA REGULATORY INACTIVATOR HDA"/>
    <property type="match status" value="1"/>
</dbReference>
<reference evidence="2 3" key="1">
    <citation type="submission" date="2018-01" db="EMBL/GenBank/DDBJ databases">
        <title>Genome sequence of Iodobacter sp. strain PCH194 isolated from Indian Trans-Himalaya.</title>
        <authorList>
            <person name="Kumar V."/>
            <person name="Thakur V."/>
            <person name="Kumar S."/>
            <person name="Singh D."/>
        </authorList>
    </citation>
    <scope>NUCLEOTIDE SEQUENCE [LARGE SCALE GENOMIC DNA]</scope>
    <source>
        <strain evidence="2 3">PCH194</strain>
    </source>
</reference>
<keyword evidence="3" id="KW-1185">Reference proteome</keyword>
<dbReference type="InterPro" id="IPR027417">
    <property type="entry name" value="P-loop_NTPase"/>
</dbReference>
<accession>A0A7G3G9C7</accession>
<evidence type="ECO:0000313" key="2">
    <source>
        <dbReference type="EMBL" id="QBC43764.1"/>
    </source>
</evidence>